<dbReference type="InterPro" id="IPR050272">
    <property type="entry name" value="Isochorismatase-like_hydrls"/>
</dbReference>
<name>A0A4R5LJR1_9BURK</name>
<evidence type="ECO:0000313" key="4">
    <source>
        <dbReference type="Proteomes" id="UP000295606"/>
    </source>
</evidence>
<dbReference type="InterPro" id="IPR036380">
    <property type="entry name" value="Isochorismatase-like_sf"/>
</dbReference>
<reference evidence="3 4" key="1">
    <citation type="submission" date="2019-03" db="EMBL/GenBank/DDBJ databases">
        <title>Paraburkholderia sp. isolated from native Mimosa gymnas in Guartela State Park, Brazil.</title>
        <authorList>
            <person name="Paulitsch F."/>
            <person name="Hungria M."/>
            <person name="Delamuta J.R.M."/>
            <person name="Ribeiro R.A."/>
            <person name="Dall'Agnol R."/>
            <person name="Silva J.S.B."/>
        </authorList>
    </citation>
    <scope>NUCLEOTIDE SEQUENCE [LARGE SCALE GENOMIC DNA]</scope>
    <source>
        <strain evidence="3 4">CNPSo 3008</strain>
    </source>
</reference>
<comment type="caution">
    <text evidence="3">The sequence shown here is derived from an EMBL/GenBank/DDBJ whole genome shotgun (WGS) entry which is preliminary data.</text>
</comment>
<dbReference type="Gene3D" id="3.40.50.850">
    <property type="entry name" value="Isochorismatase-like"/>
    <property type="match status" value="1"/>
</dbReference>
<evidence type="ECO:0000313" key="3">
    <source>
        <dbReference type="EMBL" id="TDG09852.1"/>
    </source>
</evidence>
<organism evidence="3 4">
    <name type="scientific">Paraburkholderia guartelaensis</name>
    <dbReference type="NCBI Taxonomy" id="2546446"/>
    <lineage>
        <taxon>Bacteria</taxon>
        <taxon>Pseudomonadati</taxon>
        <taxon>Pseudomonadota</taxon>
        <taxon>Betaproteobacteria</taxon>
        <taxon>Burkholderiales</taxon>
        <taxon>Burkholderiaceae</taxon>
        <taxon>Paraburkholderia</taxon>
    </lineage>
</organism>
<keyword evidence="1 3" id="KW-0378">Hydrolase</keyword>
<dbReference type="Pfam" id="PF00857">
    <property type="entry name" value="Isochorismatase"/>
    <property type="match status" value="1"/>
</dbReference>
<dbReference type="EMBL" id="SMOD01000003">
    <property type="protein sequence ID" value="TDG09852.1"/>
    <property type="molecule type" value="Genomic_DNA"/>
</dbReference>
<feature type="domain" description="Isochorismatase-like" evidence="2">
    <location>
        <begin position="7"/>
        <end position="145"/>
    </location>
</feature>
<dbReference type="GO" id="GO:0016787">
    <property type="term" value="F:hydrolase activity"/>
    <property type="evidence" value="ECO:0007669"/>
    <property type="project" value="UniProtKB-KW"/>
</dbReference>
<dbReference type="RefSeq" id="WP_133180712.1">
    <property type="nucleotide sequence ID" value="NZ_SMOD01000003.1"/>
</dbReference>
<accession>A0A4R5LJR1</accession>
<proteinExistence type="predicted"/>
<dbReference type="PANTHER" id="PTHR43540">
    <property type="entry name" value="PEROXYUREIDOACRYLATE/UREIDOACRYLATE AMIDOHYDROLASE-RELATED"/>
    <property type="match status" value="1"/>
</dbReference>
<dbReference type="InterPro" id="IPR000868">
    <property type="entry name" value="Isochorismatase-like_dom"/>
</dbReference>
<dbReference type="SUPFAM" id="SSF52499">
    <property type="entry name" value="Isochorismatase-like hydrolases"/>
    <property type="match status" value="1"/>
</dbReference>
<evidence type="ECO:0000256" key="1">
    <source>
        <dbReference type="ARBA" id="ARBA00022801"/>
    </source>
</evidence>
<dbReference type="OrthoDB" id="1157330at2"/>
<protein>
    <submittedName>
        <fullName evidence="3">Cysteine hydrolase</fullName>
    </submittedName>
</protein>
<evidence type="ECO:0000259" key="2">
    <source>
        <dbReference type="Pfam" id="PF00857"/>
    </source>
</evidence>
<gene>
    <name evidence="3" type="ORF">E1N52_04880</name>
</gene>
<dbReference type="AlphaFoldDB" id="A0A4R5LJR1"/>
<dbReference type="CDD" id="cd01014">
    <property type="entry name" value="nicotinamidase_related"/>
    <property type="match status" value="1"/>
</dbReference>
<dbReference type="Proteomes" id="UP000295606">
    <property type="component" value="Unassembled WGS sequence"/>
</dbReference>
<sequence length="182" mass="19359">MPSLARALLIIDMQEGLFNGPNTPFEGERVLANIRQLIAEARKARTPVFAARHVGPPGSPIEPGSPLTQLLPALAIDAEIDGVFEKSRPSCFIGTDLAHRLAQANVGELVIAGMQTEYCVDSTCRAAGDLGFQALLVADAHTTMDTPVLSAESIIEHHNRTLSGPFVKLVSTADCVFDRATG</sequence>
<dbReference type="PANTHER" id="PTHR43540:SF14">
    <property type="entry name" value="ISOCHORISMATASE"/>
    <property type="match status" value="1"/>
</dbReference>